<dbReference type="Pfam" id="PF13500">
    <property type="entry name" value="AAA_26"/>
    <property type="match status" value="1"/>
</dbReference>
<feature type="domain" description="CobQ/CobB/MinD/ParA nucleotide binding" evidence="1">
    <location>
        <begin position="5"/>
        <end position="44"/>
    </location>
</feature>
<proteinExistence type="predicted"/>
<evidence type="ECO:0000259" key="1">
    <source>
        <dbReference type="Pfam" id="PF01656"/>
    </source>
</evidence>
<evidence type="ECO:0000313" key="2">
    <source>
        <dbReference type="EMBL" id="ARU46089.1"/>
    </source>
</evidence>
<dbReference type="PANTHER" id="PTHR43210">
    <property type="entry name" value="DETHIOBIOTIN SYNTHETASE"/>
    <property type="match status" value="1"/>
</dbReference>
<dbReference type="UniPathway" id="UPA00078"/>
<dbReference type="Gene3D" id="3.40.50.300">
    <property type="entry name" value="P-loop containing nucleotide triphosphate hydrolases"/>
    <property type="match status" value="2"/>
</dbReference>
<dbReference type="EMBL" id="CP021417">
    <property type="protein sequence ID" value="ARU46089.1"/>
    <property type="molecule type" value="Genomic_DNA"/>
</dbReference>
<reference evidence="2 3" key="1">
    <citation type="journal article" date="2014" name="BMC Vet. Res.">
        <title>First report of Corynebacterium pseudotuberculosis from caseous lymphadenitis lesions in Black Alentejano pig (Sus scrofa domesticus).</title>
        <authorList>
            <person name="Oliveira M."/>
            <person name="Barroco C."/>
            <person name="Mottola C."/>
            <person name="Santos R."/>
            <person name="Lemsaddek A."/>
            <person name="Tavares L."/>
            <person name="Semedo-Lemsaddek T."/>
        </authorList>
    </citation>
    <scope>NUCLEOTIDE SEQUENCE [LARGE SCALE GENOMIC DNA]</scope>
    <source>
        <strain evidence="2 3">PO100/5</strain>
    </source>
</reference>
<dbReference type="RefSeq" id="WP_087453908.1">
    <property type="nucleotide sequence ID" value="NZ_CP021417.2"/>
</dbReference>
<dbReference type="SUPFAM" id="SSF52540">
    <property type="entry name" value="P-loop containing nucleoside triphosphate hydrolases"/>
    <property type="match status" value="1"/>
</dbReference>
<dbReference type="PANTHER" id="PTHR43210:SF5">
    <property type="entry name" value="DETHIOBIOTIN SYNTHETASE"/>
    <property type="match status" value="1"/>
</dbReference>
<organism evidence="2 3">
    <name type="scientific">Corynebacterium silvaticum</name>
    <dbReference type="NCBI Taxonomy" id="2320431"/>
    <lineage>
        <taxon>Bacteria</taxon>
        <taxon>Bacillati</taxon>
        <taxon>Actinomycetota</taxon>
        <taxon>Actinomycetes</taxon>
        <taxon>Mycobacteriales</taxon>
        <taxon>Corynebacteriaceae</taxon>
        <taxon>Corynebacterium</taxon>
    </lineage>
</organism>
<keyword evidence="3" id="KW-1185">Reference proteome</keyword>
<dbReference type="GeneID" id="75007780"/>
<reference evidence="2 3" key="2">
    <citation type="journal article" date="2020" name="Antonie Van Leeuwenhoek">
        <title>Phylogenomic characterisation of a novel corynebacterial species pathogenic to animals.</title>
        <authorList>
            <person name="Moller J."/>
            <person name="Musella L."/>
            <person name="Melnikov V."/>
            <person name="Geissdorfer W."/>
            <person name="Burkovski A."/>
            <person name="Sangal V."/>
        </authorList>
    </citation>
    <scope>NUCLEOTIDE SEQUENCE [LARGE SCALE GENOMIC DNA]</scope>
    <source>
        <strain evidence="2 3">PO100/5</strain>
    </source>
</reference>
<dbReference type="Proteomes" id="UP000195652">
    <property type="component" value="Chromosome"/>
</dbReference>
<dbReference type="InterPro" id="IPR002586">
    <property type="entry name" value="CobQ/CobB/MinD/ParA_Nub-bd_dom"/>
</dbReference>
<dbReference type="GO" id="GO:0005524">
    <property type="term" value="F:ATP binding"/>
    <property type="evidence" value="ECO:0007669"/>
    <property type="project" value="InterPro"/>
</dbReference>
<dbReference type="InterPro" id="IPR027417">
    <property type="entry name" value="P-loop_NTPase"/>
</dbReference>
<dbReference type="GO" id="GO:0004141">
    <property type="term" value="F:dethiobiotin synthase activity"/>
    <property type="evidence" value="ECO:0007669"/>
    <property type="project" value="InterPro"/>
</dbReference>
<dbReference type="Pfam" id="PF01656">
    <property type="entry name" value="CbiA"/>
    <property type="match status" value="1"/>
</dbReference>
<dbReference type="CDD" id="cd03109">
    <property type="entry name" value="DTBS"/>
    <property type="match status" value="1"/>
</dbReference>
<dbReference type="InterPro" id="IPR004472">
    <property type="entry name" value="DTB_synth_BioD"/>
</dbReference>
<gene>
    <name evidence="2" type="ORF">CBE74_05845</name>
</gene>
<dbReference type="GO" id="GO:0005829">
    <property type="term" value="C:cytosol"/>
    <property type="evidence" value="ECO:0007669"/>
    <property type="project" value="TreeGrafter"/>
</dbReference>
<dbReference type="AlphaFoldDB" id="A0A7U5K8I5"/>
<sequence length="201" mass="20194">MSVVVVSGLATGVGKTTATAAIVQILREKGKDVVPVKVARLGTSVAGADIGTIEKLTGIRGEDFSSEEDPLAKVRELSDTGVTVVLEGSGGLSVPLLNGKTIADIAAELNAPMIVVSGMASGAVGLAVQAVAFARACGARVAGLLGGKLPSGADLRTRLTLVEVSRAIGVPFLGSLNDGVGSLGSEQFAQALSTIFLPKDW</sequence>
<dbReference type="KEGG" id="csil:CBE74_05845"/>
<evidence type="ECO:0000313" key="3">
    <source>
        <dbReference type="Proteomes" id="UP000195652"/>
    </source>
</evidence>
<dbReference type="GO" id="GO:0009102">
    <property type="term" value="P:biotin biosynthetic process"/>
    <property type="evidence" value="ECO:0007669"/>
    <property type="project" value="UniProtKB-UniPathway"/>
</dbReference>
<accession>A0A7U5K8I5</accession>
<reference evidence="2 3" key="4">
    <citation type="journal article" date="2020" name="PLoS ONE">
        <title>Taxonomic classification of strain PO100/5 shows a broader geographic distribution and genetic markers of the recently described Corynebacterium silvaticum.</title>
        <authorList>
            <person name="Viana M.V.C."/>
            <person name="Profeta R."/>
            <person name="da Silva A.L."/>
            <person name="Hurtado R."/>
            <person name="Cerqueira J.C."/>
            <person name="Ribeiro B.F.S."/>
            <person name="Almeida M.O."/>
            <person name="Morais-Rodrigues F."/>
            <person name="Soares S.C."/>
            <person name="Oliveira M."/>
            <person name="Tavares L."/>
            <person name="Figueiredo H."/>
            <person name="Wattam A.R."/>
            <person name="Barh D."/>
            <person name="Ghosh P."/>
            <person name="Silva A."/>
            <person name="Azevedo V."/>
        </authorList>
    </citation>
    <scope>NUCLEOTIDE SEQUENCE [LARGE SCALE GENOMIC DNA]</scope>
    <source>
        <strain evidence="2 3">PO100/5</strain>
    </source>
</reference>
<dbReference type="OrthoDB" id="4421237at2"/>
<protein>
    <submittedName>
        <fullName evidence="2">AAA family ATPase</fullName>
    </submittedName>
</protein>
<dbReference type="GO" id="GO:0000287">
    <property type="term" value="F:magnesium ion binding"/>
    <property type="evidence" value="ECO:0007669"/>
    <property type="project" value="InterPro"/>
</dbReference>
<name>A0A7U5K8I5_9CORY</name>
<reference evidence="2 3" key="3">
    <citation type="journal article" date="2020" name="Int. J. Syst. Evol. Microbiol.">
        <title>Corynebacterium silvaticum sp. nov., a unique group of NTTB corynebacteria in wild boar and roe deer.</title>
        <authorList>
            <person name="Dangel A."/>
            <person name="Berger A."/>
            <person name="Rau J."/>
            <person name="Eisenberg T."/>
            <person name="Kampfer P."/>
            <person name="Margos G."/>
            <person name="Contzen M."/>
            <person name="Busse H.J."/>
            <person name="Konrad R."/>
            <person name="Peters M."/>
            <person name="Sting R."/>
            <person name="Sing A."/>
        </authorList>
    </citation>
    <scope>NUCLEOTIDE SEQUENCE [LARGE SCALE GENOMIC DNA]</scope>
    <source>
        <strain evidence="2 3">PO100/5</strain>
    </source>
</reference>